<gene>
    <name evidence="11" type="ORF">GWI33_013399</name>
</gene>
<dbReference type="GO" id="GO:0008270">
    <property type="term" value="F:zinc ion binding"/>
    <property type="evidence" value="ECO:0007669"/>
    <property type="project" value="UniProtKB-KW"/>
</dbReference>
<feature type="compositionally biased region" description="Polar residues" evidence="9">
    <location>
        <begin position="414"/>
        <end position="437"/>
    </location>
</feature>
<evidence type="ECO:0000256" key="3">
    <source>
        <dbReference type="ARBA" id="ARBA00022737"/>
    </source>
</evidence>
<dbReference type="PROSITE" id="PS50157">
    <property type="entry name" value="ZINC_FINGER_C2H2_2"/>
    <property type="match status" value="1"/>
</dbReference>
<dbReference type="AlphaFoldDB" id="A0A834MD96"/>
<dbReference type="GO" id="GO:0000978">
    <property type="term" value="F:RNA polymerase II cis-regulatory region sequence-specific DNA binding"/>
    <property type="evidence" value="ECO:0007669"/>
    <property type="project" value="TreeGrafter"/>
</dbReference>
<dbReference type="PANTHER" id="PTHR24404:SF114">
    <property type="entry name" value="KLUMPFUSS, ISOFORM B-RELATED"/>
    <property type="match status" value="1"/>
</dbReference>
<proteinExistence type="predicted"/>
<dbReference type="PROSITE" id="PS00028">
    <property type="entry name" value="ZINC_FINGER_C2H2_1"/>
    <property type="match status" value="2"/>
</dbReference>
<comment type="caution">
    <text evidence="11">The sequence shown here is derived from an EMBL/GenBank/DDBJ whole genome shotgun (WGS) entry which is preliminary data.</text>
</comment>
<evidence type="ECO:0000256" key="9">
    <source>
        <dbReference type="SAM" id="MobiDB-lite"/>
    </source>
</evidence>
<feature type="region of interest" description="Disordered" evidence="9">
    <location>
        <begin position="406"/>
        <end position="444"/>
    </location>
</feature>
<accession>A0A834MD96</accession>
<sequence length="543" mass="62643">MRCITCKRTVEKGCNIFEEFGEEQATVKDDLEEILGSEVIDHLHPDDRVCGKCKIMLDDFANIRRILVEVVLNKSQFRNINYGRYWEFINRSTPGYLNGLVSQYPEYNGDIRIDRYHRKRAPSARSIASANADLANAEVARLMHRPRGRPKSVPNYKNNEVTPGGLRRVRSENAFHDNEKDLDYKLPELKFDEKGRLKNIKTRAISRHAEFYCPHCMEYEYNVGKYTSHMVKEHGYQAYYECDTCNTNYLTKAHLKMHQRIHDNSFPICPICGKRQLNIDDLQDHTSRHIAYSIPCLHCDLAFLSKKEYHEHISLEHKGKKRKIEVKKQHRVLDHVLYLDAKDKRVKEIPGSIKDNSINILVERKPTFKAKKNLDLSLNRRNLTPTFEPFWTSLGDDLYAIEKDCENNEDSDNNQDISPTYRNASYDNLDQSLNSDTSESEVDLGARASVRKSCQNGNTTKCLPKCCTDDESQSSTEVGLHQQFTTDTSIESNVSDVHNHKDAEIQQITPTKHVTGEEWLQTNRIQTPNSHTSIDSEISESPS</sequence>
<keyword evidence="12" id="KW-1185">Reference proteome</keyword>
<evidence type="ECO:0000256" key="7">
    <source>
        <dbReference type="ARBA" id="ARBA00023242"/>
    </source>
</evidence>
<dbReference type="EMBL" id="JAACXV010013223">
    <property type="protein sequence ID" value="KAF7273914.1"/>
    <property type="molecule type" value="Genomic_DNA"/>
</dbReference>
<evidence type="ECO:0000256" key="2">
    <source>
        <dbReference type="ARBA" id="ARBA00022723"/>
    </source>
</evidence>
<reference evidence="11" key="1">
    <citation type="submission" date="2020-08" db="EMBL/GenBank/DDBJ databases">
        <title>Genome sequencing and assembly of the red palm weevil Rhynchophorus ferrugineus.</title>
        <authorList>
            <person name="Dias G.B."/>
            <person name="Bergman C.M."/>
            <person name="Manee M."/>
        </authorList>
    </citation>
    <scope>NUCLEOTIDE SEQUENCE</scope>
    <source>
        <strain evidence="11">AA-2017</strain>
        <tissue evidence="11">Whole larva</tissue>
    </source>
</reference>
<protein>
    <recommendedName>
        <fullName evidence="10">C2H2-type domain-containing protein</fullName>
    </recommendedName>
</protein>
<dbReference type="Proteomes" id="UP000625711">
    <property type="component" value="Unassembled WGS sequence"/>
</dbReference>
<dbReference type="GO" id="GO:0003700">
    <property type="term" value="F:DNA-binding transcription factor activity"/>
    <property type="evidence" value="ECO:0007669"/>
    <property type="project" value="TreeGrafter"/>
</dbReference>
<evidence type="ECO:0000256" key="6">
    <source>
        <dbReference type="ARBA" id="ARBA00023125"/>
    </source>
</evidence>
<dbReference type="SUPFAM" id="SSF57667">
    <property type="entry name" value="beta-beta-alpha zinc fingers"/>
    <property type="match status" value="1"/>
</dbReference>
<keyword evidence="4 8" id="KW-0863">Zinc-finger</keyword>
<evidence type="ECO:0000256" key="5">
    <source>
        <dbReference type="ARBA" id="ARBA00022833"/>
    </source>
</evidence>
<keyword evidence="6" id="KW-0238">DNA-binding</keyword>
<evidence type="ECO:0000313" key="11">
    <source>
        <dbReference type="EMBL" id="KAF7273914.1"/>
    </source>
</evidence>
<evidence type="ECO:0000256" key="1">
    <source>
        <dbReference type="ARBA" id="ARBA00004123"/>
    </source>
</evidence>
<dbReference type="InterPro" id="IPR036236">
    <property type="entry name" value="Znf_C2H2_sf"/>
</dbReference>
<dbReference type="InterPro" id="IPR013087">
    <property type="entry name" value="Znf_C2H2_type"/>
</dbReference>
<comment type="subcellular location">
    <subcellularLocation>
        <location evidence="1">Nucleus</location>
    </subcellularLocation>
</comment>
<keyword evidence="3" id="KW-0677">Repeat</keyword>
<evidence type="ECO:0000256" key="4">
    <source>
        <dbReference type="ARBA" id="ARBA00022771"/>
    </source>
</evidence>
<dbReference type="SMART" id="SM00355">
    <property type="entry name" value="ZnF_C2H2"/>
    <property type="match status" value="4"/>
</dbReference>
<dbReference type="GO" id="GO:0006357">
    <property type="term" value="P:regulation of transcription by RNA polymerase II"/>
    <property type="evidence" value="ECO:0007669"/>
    <property type="project" value="TreeGrafter"/>
</dbReference>
<evidence type="ECO:0000313" key="12">
    <source>
        <dbReference type="Proteomes" id="UP000625711"/>
    </source>
</evidence>
<evidence type="ECO:0000259" key="10">
    <source>
        <dbReference type="PROSITE" id="PS50157"/>
    </source>
</evidence>
<evidence type="ECO:0000256" key="8">
    <source>
        <dbReference type="PROSITE-ProRule" id="PRU00042"/>
    </source>
</evidence>
<keyword evidence="7" id="KW-0539">Nucleus</keyword>
<keyword evidence="2" id="KW-0479">Metal-binding</keyword>
<dbReference type="Gene3D" id="3.30.160.60">
    <property type="entry name" value="Classic Zinc Finger"/>
    <property type="match status" value="2"/>
</dbReference>
<dbReference type="PANTHER" id="PTHR24404">
    <property type="entry name" value="ZINC FINGER PROTEIN"/>
    <property type="match status" value="1"/>
</dbReference>
<keyword evidence="5" id="KW-0862">Zinc</keyword>
<dbReference type="InterPro" id="IPR050589">
    <property type="entry name" value="Ikaros_C2H2-ZF"/>
</dbReference>
<dbReference type="GO" id="GO:0005634">
    <property type="term" value="C:nucleus"/>
    <property type="evidence" value="ECO:0007669"/>
    <property type="project" value="UniProtKB-SubCell"/>
</dbReference>
<feature type="region of interest" description="Disordered" evidence="9">
    <location>
        <begin position="523"/>
        <end position="543"/>
    </location>
</feature>
<name>A0A834MD96_RHYFE</name>
<dbReference type="OrthoDB" id="6365676at2759"/>
<organism evidence="11 12">
    <name type="scientific">Rhynchophorus ferrugineus</name>
    <name type="common">Red palm weevil</name>
    <name type="synonym">Curculio ferrugineus</name>
    <dbReference type="NCBI Taxonomy" id="354439"/>
    <lineage>
        <taxon>Eukaryota</taxon>
        <taxon>Metazoa</taxon>
        <taxon>Ecdysozoa</taxon>
        <taxon>Arthropoda</taxon>
        <taxon>Hexapoda</taxon>
        <taxon>Insecta</taxon>
        <taxon>Pterygota</taxon>
        <taxon>Neoptera</taxon>
        <taxon>Endopterygota</taxon>
        <taxon>Coleoptera</taxon>
        <taxon>Polyphaga</taxon>
        <taxon>Cucujiformia</taxon>
        <taxon>Curculionidae</taxon>
        <taxon>Dryophthorinae</taxon>
        <taxon>Rhynchophorus</taxon>
    </lineage>
</organism>
<feature type="domain" description="C2H2-type" evidence="10">
    <location>
        <begin position="240"/>
        <end position="267"/>
    </location>
</feature>